<dbReference type="GeneID" id="96911899"/>
<dbReference type="InterPro" id="IPR028098">
    <property type="entry name" value="Glyco_trans_4-like_N"/>
</dbReference>
<proteinExistence type="predicted"/>
<dbReference type="AlphaFoldDB" id="A0AAV3WSP1"/>
<evidence type="ECO:0000259" key="1">
    <source>
        <dbReference type="Pfam" id="PF00534"/>
    </source>
</evidence>
<accession>A0AAV3WSP1</accession>
<dbReference type="Gene3D" id="3.40.50.2000">
    <property type="entry name" value="Glycogen Phosphorylase B"/>
    <property type="match status" value="2"/>
</dbReference>
<dbReference type="GO" id="GO:0016757">
    <property type="term" value="F:glycosyltransferase activity"/>
    <property type="evidence" value="ECO:0007669"/>
    <property type="project" value="InterPro"/>
</dbReference>
<dbReference type="SUPFAM" id="SSF53756">
    <property type="entry name" value="UDP-Glycosyltransferase/glycogen phosphorylase"/>
    <property type="match status" value="1"/>
</dbReference>
<reference evidence="3" key="1">
    <citation type="submission" date="2019-08" db="EMBL/GenBank/DDBJ databases">
        <title>Marinilactibacillus psychrotolerans M13-2T whole genome sequencing project.</title>
        <authorList>
            <person name="Ishikawa M."/>
            <person name="Suzuki T."/>
            <person name="Matsutani M."/>
        </authorList>
    </citation>
    <scope>NUCLEOTIDE SEQUENCE</scope>
    <source>
        <strain evidence="3">M13-2T</strain>
    </source>
</reference>
<evidence type="ECO:0000259" key="2">
    <source>
        <dbReference type="Pfam" id="PF13439"/>
    </source>
</evidence>
<dbReference type="Pfam" id="PF13439">
    <property type="entry name" value="Glyco_transf_4"/>
    <property type="match status" value="1"/>
</dbReference>
<dbReference type="Proteomes" id="UP000887127">
    <property type="component" value="Unassembled WGS sequence"/>
</dbReference>
<comment type="caution">
    <text evidence="3">The sequence shown here is derived from an EMBL/GenBank/DDBJ whole genome shotgun (WGS) entry which is preliminary data.</text>
</comment>
<name>A0AAV3WSP1_9LACT</name>
<protein>
    <submittedName>
        <fullName evidence="3">Glycosyl transferase</fullName>
    </submittedName>
</protein>
<organism evidence="3 4">
    <name type="scientific">Marinilactibacillus psychrotolerans</name>
    <dbReference type="NCBI Taxonomy" id="191770"/>
    <lineage>
        <taxon>Bacteria</taxon>
        <taxon>Bacillati</taxon>
        <taxon>Bacillota</taxon>
        <taxon>Bacilli</taxon>
        <taxon>Lactobacillales</taxon>
        <taxon>Carnobacteriaceae</taxon>
        <taxon>Marinilactibacillus</taxon>
    </lineage>
</organism>
<evidence type="ECO:0000313" key="3">
    <source>
        <dbReference type="EMBL" id="GEQ35528.1"/>
    </source>
</evidence>
<feature type="domain" description="Glycosyl transferase family 1" evidence="1">
    <location>
        <begin position="194"/>
        <end position="360"/>
    </location>
</feature>
<dbReference type="PANTHER" id="PTHR12526:SF637">
    <property type="entry name" value="GLYCOSYLTRANSFERASE EPSF-RELATED"/>
    <property type="match status" value="1"/>
</dbReference>
<dbReference type="PANTHER" id="PTHR12526">
    <property type="entry name" value="GLYCOSYLTRANSFERASE"/>
    <property type="match status" value="1"/>
</dbReference>
<gene>
    <name evidence="3" type="ORF">M132T_10360</name>
</gene>
<dbReference type="Pfam" id="PF00534">
    <property type="entry name" value="Glycos_transf_1"/>
    <property type="match status" value="1"/>
</dbReference>
<sequence length="378" mass="42642">MNSENKPIRILQITGKMDIGGAETFLMNLYRAIDKKKIQFDFVTFGEVKGDFDEEIIELGGKVINVASPTDEGLFSFISDLFKVIKDKEYEVIHSHILFNSSWPLLVAKICNIKVRIAHAHSTKSSSATNRIAVLKHQIMRKIILLSTTRNVACSNDAGRFLFGKSFATKGIVLKNSINCESFQKIDKHLSANITESLDINEKRINIVQVGTLKDVKNHMYSLEIANLLKKKNVDFKIYFVGEGELERELTLKRNELGLDEEVFFVGKSKNVNNILELIDVVLLPSKYEGLPLTMIESQSLGKPCIVSSEVTKDIDMGMDLINYINIDESSKDKWVNAIINAKTNNKTSKQEAYNNIYKNGYDVSSSIKIISDIYKGR</sequence>
<evidence type="ECO:0000313" key="4">
    <source>
        <dbReference type="Proteomes" id="UP000887127"/>
    </source>
</evidence>
<dbReference type="EMBL" id="BKBI01000006">
    <property type="protein sequence ID" value="GEQ35528.1"/>
    <property type="molecule type" value="Genomic_DNA"/>
</dbReference>
<feature type="domain" description="Glycosyltransferase subfamily 4-like N-terminal" evidence="2">
    <location>
        <begin position="19"/>
        <end position="164"/>
    </location>
</feature>
<dbReference type="InterPro" id="IPR001296">
    <property type="entry name" value="Glyco_trans_1"/>
</dbReference>
<dbReference type="RefSeq" id="WP_091762659.1">
    <property type="nucleotide sequence ID" value="NZ_BJVX01000015.1"/>
</dbReference>
<keyword evidence="3" id="KW-0808">Transferase</keyword>